<dbReference type="EMBL" id="AOGZ02000001">
    <property type="protein sequence ID" value="EOQ98353.1"/>
    <property type="molecule type" value="Genomic_DNA"/>
</dbReference>
<evidence type="ECO:0000313" key="1">
    <source>
        <dbReference type="EMBL" id="EOQ98353.1"/>
    </source>
</evidence>
<comment type="caution">
    <text evidence="1">The sequence shown here is derived from an EMBL/GenBank/DDBJ whole genome shotgun (WGS) entry which is preliminary data.</text>
</comment>
<keyword evidence="2" id="KW-1185">Reference proteome</keyword>
<proteinExistence type="predicted"/>
<reference evidence="1" key="1">
    <citation type="submission" date="2013-04" db="EMBL/GenBank/DDBJ databases">
        <authorList>
            <person name="Harkins D.M."/>
            <person name="Durkin A.S."/>
            <person name="Brinkac L.M."/>
            <person name="Haft D.H."/>
            <person name="Selengut J.D."/>
            <person name="Sanka R."/>
            <person name="DePew J."/>
            <person name="Purushe J."/>
            <person name="Galloway R.L."/>
            <person name="Vinetz J.M."/>
            <person name="Sutton G.G."/>
            <person name="Nierman W.C."/>
            <person name="Fouts D.E."/>
        </authorList>
    </citation>
    <scope>NUCLEOTIDE SEQUENCE [LARGE SCALE GENOMIC DNA]</scope>
    <source>
        <strain evidence="1">CDC</strain>
    </source>
</reference>
<protein>
    <submittedName>
        <fullName evidence="1">Uncharacterized protein</fullName>
    </submittedName>
</protein>
<name>R9A812_9LEPT</name>
<dbReference type="AlphaFoldDB" id="R9A812"/>
<organism evidence="1 2">
    <name type="scientific">Leptospira wolbachii serovar Codice str. CDC</name>
    <dbReference type="NCBI Taxonomy" id="1218599"/>
    <lineage>
        <taxon>Bacteria</taxon>
        <taxon>Pseudomonadati</taxon>
        <taxon>Spirochaetota</taxon>
        <taxon>Spirochaetia</taxon>
        <taxon>Leptospirales</taxon>
        <taxon>Leptospiraceae</taxon>
        <taxon>Leptospira</taxon>
    </lineage>
</organism>
<sequence>MQLLWPVYRRNLVVLCCMGFGKLVKKLLPVDSILCYTCALYGIDKV</sequence>
<evidence type="ECO:0000313" key="2">
    <source>
        <dbReference type="Proteomes" id="UP000013984"/>
    </source>
</evidence>
<dbReference type="Proteomes" id="UP000013984">
    <property type="component" value="Unassembled WGS sequence"/>
</dbReference>
<gene>
    <name evidence="1" type="ORF">LEP1GSC195_0612</name>
</gene>
<dbReference type="STRING" id="1218599.LEP1GSC195_0612"/>
<accession>R9A812</accession>